<feature type="domain" description="Ig-like" evidence="2">
    <location>
        <begin position="129"/>
        <end position="210"/>
    </location>
</feature>
<comment type="caution">
    <text evidence="3">The sequence shown here is derived from an EMBL/GenBank/DDBJ whole genome shotgun (WGS) entry which is preliminary data.</text>
</comment>
<feature type="region of interest" description="Disordered" evidence="1">
    <location>
        <begin position="237"/>
        <end position="285"/>
    </location>
</feature>
<evidence type="ECO:0000259" key="2">
    <source>
        <dbReference type="PROSITE" id="PS50835"/>
    </source>
</evidence>
<evidence type="ECO:0000256" key="1">
    <source>
        <dbReference type="SAM" id="MobiDB-lite"/>
    </source>
</evidence>
<dbReference type="InterPro" id="IPR008752">
    <property type="entry name" value="Peptidase_M11"/>
</dbReference>
<gene>
    <name evidence="3" type="ORF">HYH03_013884</name>
</gene>
<accession>A0A835XQ18</accession>
<dbReference type="AlphaFoldDB" id="A0A835XQ18"/>
<proteinExistence type="predicted"/>
<feature type="compositionally biased region" description="Pro residues" evidence="1">
    <location>
        <begin position="252"/>
        <end position="281"/>
    </location>
</feature>
<dbReference type="EMBL" id="JAEHOE010000096">
    <property type="protein sequence ID" value="KAG2487462.1"/>
    <property type="molecule type" value="Genomic_DNA"/>
</dbReference>
<dbReference type="Pfam" id="PF05548">
    <property type="entry name" value="Peptidase_M11"/>
    <property type="match status" value="1"/>
</dbReference>
<reference evidence="3" key="1">
    <citation type="journal article" date="2020" name="bioRxiv">
        <title>Comparative genomics of Chlamydomonas.</title>
        <authorList>
            <person name="Craig R.J."/>
            <person name="Hasan A.R."/>
            <person name="Ness R.W."/>
            <person name="Keightley P.D."/>
        </authorList>
    </citation>
    <scope>NUCLEOTIDE SEQUENCE</scope>
    <source>
        <strain evidence="3">CCAP 11/70</strain>
    </source>
</reference>
<dbReference type="Proteomes" id="UP000612055">
    <property type="component" value="Unassembled WGS sequence"/>
</dbReference>
<sequence length="386" mass="42125">MGYGRACPTGPELYRLGWATPLAVLNGTDLPEGRPVTNLALPATSLGPEGALILVRPTWMGAQYTKNIYIALRVRGGADLDLPDNFSHRLSIHDSERPEFLYNDTTGQSFDPEFTLRSVVAQGGSQTLPAVRLKVQARALVDSGRKMLVDLCRYRANPDLECRMPPTPTLCPPVQGFDWRRDVNLLKPTASNLGFFRLSTLDLSGPAYKCLGDPRCQGFSWDRALGFGVFKADVSPAPEEAPGTCLYTRSASPPPPPPIPPPPPPPPPPRPPSPPPPPPLACRPVPGFNATPNTDLVWGNLRVDGYRTILNADHPTYSYDAVYDDFSFIEFRYLPFFCDEPAWGCAGFTWNTLKSSGKFIYVPVVYPSAAVVPSPGVCLYIHSGTV</sequence>
<organism evidence="3 4">
    <name type="scientific">Edaphochlamys debaryana</name>
    <dbReference type="NCBI Taxonomy" id="47281"/>
    <lineage>
        <taxon>Eukaryota</taxon>
        <taxon>Viridiplantae</taxon>
        <taxon>Chlorophyta</taxon>
        <taxon>core chlorophytes</taxon>
        <taxon>Chlorophyceae</taxon>
        <taxon>CS clade</taxon>
        <taxon>Chlamydomonadales</taxon>
        <taxon>Chlamydomonadales incertae sedis</taxon>
        <taxon>Edaphochlamys</taxon>
    </lineage>
</organism>
<evidence type="ECO:0000313" key="4">
    <source>
        <dbReference type="Proteomes" id="UP000612055"/>
    </source>
</evidence>
<keyword evidence="4" id="KW-1185">Reference proteome</keyword>
<name>A0A835XQ18_9CHLO</name>
<dbReference type="PROSITE" id="PS50835">
    <property type="entry name" value="IG_LIKE"/>
    <property type="match status" value="1"/>
</dbReference>
<protein>
    <recommendedName>
        <fullName evidence="2">Ig-like domain-containing protein</fullName>
    </recommendedName>
</protein>
<dbReference type="InterPro" id="IPR007110">
    <property type="entry name" value="Ig-like_dom"/>
</dbReference>
<evidence type="ECO:0000313" key="3">
    <source>
        <dbReference type="EMBL" id="KAG2487462.1"/>
    </source>
</evidence>